<proteinExistence type="predicted"/>
<dbReference type="AlphaFoldDB" id="X1AI76"/>
<comment type="caution">
    <text evidence="1">The sequence shown here is derived from an EMBL/GenBank/DDBJ whole genome shotgun (WGS) entry which is preliminary data.</text>
</comment>
<dbReference type="EMBL" id="BART01015271">
    <property type="protein sequence ID" value="GAG82330.1"/>
    <property type="molecule type" value="Genomic_DNA"/>
</dbReference>
<reference evidence="1" key="1">
    <citation type="journal article" date="2014" name="Front. Microbiol.">
        <title>High frequency of phylogenetically diverse reductive dehalogenase-homologous genes in deep subseafloor sedimentary metagenomes.</title>
        <authorList>
            <person name="Kawai M."/>
            <person name="Futagami T."/>
            <person name="Toyoda A."/>
            <person name="Takaki Y."/>
            <person name="Nishi S."/>
            <person name="Hori S."/>
            <person name="Arai W."/>
            <person name="Tsubouchi T."/>
            <person name="Morono Y."/>
            <person name="Uchiyama I."/>
            <person name="Ito T."/>
            <person name="Fujiyama A."/>
            <person name="Inagaki F."/>
            <person name="Takami H."/>
        </authorList>
    </citation>
    <scope>NUCLEOTIDE SEQUENCE</scope>
    <source>
        <strain evidence="1">Expedition CK06-06</strain>
    </source>
</reference>
<sequence length="43" mass="5035">MAIESKDSDFIYVPEIDLIAHFSQTSTLEIRITLVYNYNLKEI</sequence>
<gene>
    <name evidence="1" type="ORF">S01H4_29702</name>
</gene>
<protein>
    <submittedName>
        <fullName evidence="1">Uncharacterized protein</fullName>
    </submittedName>
</protein>
<accession>X1AI76</accession>
<name>X1AI76_9ZZZZ</name>
<organism evidence="1">
    <name type="scientific">marine sediment metagenome</name>
    <dbReference type="NCBI Taxonomy" id="412755"/>
    <lineage>
        <taxon>unclassified sequences</taxon>
        <taxon>metagenomes</taxon>
        <taxon>ecological metagenomes</taxon>
    </lineage>
</organism>
<evidence type="ECO:0000313" key="1">
    <source>
        <dbReference type="EMBL" id="GAG82330.1"/>
    </source>
</evidence>